<dbReference type="EMBL" id="APQD01000012">
    <property type="protein sequence ID" value="ENV82769.1"/>
    <property type="molecule type" value="Genomic_DNA"/>
</dbReference>
<sequence>MKLIQYFSGITLLLLLTACTKAPAPDYQGTWKNTLEDPKLENALVIAKNGENYLITNTLKDKQTGKTEKKNPVPASVGQTGLLQVHAGSTSVDFAIDEKNGNLIGSGSIYTKAK</sequence>
<evidence type="ECO:0000313" key="2">
    <source>
        <dbReference type="EMBL" id="ENV82769.1"/>
    </source>
</evidence>
<evidence type="ECO:0008006" key="4">
    <source>
        <dbReference type="Google" id="ProtNLM"/>
    </source>
</evidence>
<feature type="chain" id="PRO_5004140857" description="Lipoprotein" evidence="1">
    <location>
        <begin position="25"/>
        <end position="114"/>
    </location>
</feature>
<name>N9DJE2_9GAMM</name>
<feature type="signal peptide" evidence="1">
    <location>
        <begin position="1"/>
        <end position="24"/>
    </location>
</feature>
<keyword evidence="1" id="KW-0732">Signal</keyword>
<evidence type="ECO:0000256" key="1">
    <source>
        <dbReference type="SAM" id="SignalP"/>
    </source>
</evidence>
<dbReference type="RefSeq" id="WP_005009758.1">
    <property type="nucleotide sequence ID" value="NZ_KB849727.1"/>
</dbReference>
<reference evidence="2 3" key="1">
    <citation type="submission" date="2013-02" db="EMBL/GenBank/DDBJ databases">
        <title>The Genome Sequence of Acinetobacter bouvetii CIP 107468.</title>
        <authorList>
            <consortium name="The Broad Institute Genome Sequencing Platform"/>
            <consortium name="The Broad Institute Genome Sequencing Center for Infectious Disease"/>
            <person name="Cerqueira G."/>
            <person name="Feldgarden M."/>
            <person name="Courvalin P."/>
            <person name="Perichon B."/>
            <person name="Grillot-Courvalin C."/>
            <person name="Clermont D."/>
            <person name="Rocha E."/>
            <person name="Yoon E.-J."/>
            <person name="Nemec A."/>
            <person name="Walker B."/>
            <person name="Young S.K."/>
            <person name="Zeng Q."/>
            <person name="Gargeya S."/>
            <person name="Fitzgerald M."/>
            <person name="Haas B."/>
            <person name="Abouelleil A."/>
            <person name="Alvarado L."/>
            <person name="Arachchi H.M."/>
            <person name="Berlin A.M."/>
            <person name="Chapman S.B."/>
            <person name="Dewar J."/>
            <person name="Goldberg J."/>
            <person name="Griggs A."/>
            <person name="Gujja S."/>
            <person name="Hansen M."/>
            <person name="Howarth C."/>
            <person name="Imamovic A."/>
            <person name="Larimer J."/>
            <person name="McCowan C."/>
            <person name="Murphy C."/>
            <person name="Neiman D."/>
            <person name="Pearson M."/>
            <person name="Priest M."/>
            <person name="Roberts A."/>
            <person name="Saif S."/>
            <person name="Shea T."/>
            <person name="Sisk P."/>
            <person name="Sykes S."/>
            <person name="Wortman J."/>
            <person name="Nusbaum C."/>
            <person name="Birren B."/>
        </authorList>
    </citation>
    <scope>NUCLEOTIDE SEQUENCE [LARGE SCALE GENOMIC DNA]</scope>
    <source>
        <strain evidence="2 3">CIP 107468</strain>
    </source>
</reference>
<dbReference type="eggNOG" id="ENOG5031RHS">
    <property type="taxonomic scope" value="Bacteria"/>
</dbReference>
<dbReference type="PROSITE" id="PS51257">
    <property type="entry name" value="PROKAR_LIPOPROTEIN"/>
    <property type="match status" value="1"/>
</dbReference>
<accession>N9DJE2</accession>
<evidence type="ECO:0000313" key="3">
    <source>
        <dbReference type="Proteomes" id="UP000018460"/>
    </source>
</evidence>
<dbReference type="AlphaFoldDB" id="N9DJE2"/>
<organism evidence="2 3">
    <name type="scientific">Acinetobacter bouvetii DSM 14964 = CIP 107468</name>
    <dbReference type="NCBI Taxonomy" id="1120925"/>
    <lineage>
        <taxon>Bacteria</taxon>
        <taxon>Pseudomonadati</taxon>
        <taxon>Pseudomonadota</taxon>
        <taxon>Gammaproteobacteria</taxon>
        <taxon>Moraxellales</taxon>
        <taxon>Moraxellaceae</taxon>
        <taxon>Acinetobacter</taxon>
    </lineage>
</organism>
<protein>
    <recommendedName>
        <fullName evidence="4">Lipoprotein</fullName>
    </recommendedName>
</protein>
<dbReference type="OrthoDB" id="6691139at2"/>
<comment type="caution">
    <text evidence="2">The sequence shown here is derived from an EMBL/GenBank/DDBJ whole genome shotgun (WGS) entry which is preliminary data.</text>
</comment>
<proteinExistence type="predicted"/>
<keyword evidence="3" id="KW-1185">Reference proteome</keyword>
<gene>
    <name evidence="2" type="ORF">F941_01535</name>
</gene>
<dbReference type="Proteomes" id="UP000018460">
    <property type="component" value="Unassembled WGS sequence"/>
</dbReference>
<dbReference type="PATRIC" id="fig|1120925.3.peg.1623"/>